<dbReference type="Gene3D" id="1.10.12.10">
    <property type="entry name" value="Lyase 2-enoyl-coa Hydratase, Chain A, domain 2"/>
    <property type="match status" value="1"/>
</dbReference>
<keyword evidence="2" id="KW-0456">Lyase</keyword>
<evidence type="ECO:0000313" key="5">
    <source>
        <dbReference type="Proteomes" id="UP000427906"/>
    </source>
</evidence>
<dbReference type="InterPro" id="IPR029045">
    <property type="entry name" value="ClpP/crotonase-like_dom_sf"/>
</dbReference>
<dbReference type="GO" id="GO:0016836">
    <property type="term" value="F:hydro-lyase activity"/>
    <property type="evidence" value="ECO:0007669"/>
    <property type="project" value="UniProtKB-ARBA"/>
</dbReference>
<keyword evidence="4" id="KW-0413">Isomerase</keyword>
<keyword evidence="5" id="KW-1185">Reference proteome</keyword>
<dbReference type="InterPro" id="IPR001753">
    <property type="entry name" value="Enoyl-CoA_hydra/iso"/>
</dbReference>
<name>A0A5K7YJ90_9BACT</name>
<comment type="similarity">
    <text evidence="1 3">Belongs to the enoyl-CoA hydratase/isomerase family.</text>
</comment>
<evidence type="ECO:0000256" key="2">
    <source>
        <dbReference type="ARBA" id="ARBA00023239"/>
    </source>
</evidence>
<dbReference type="SUPFAM" id="SSF52096">
    <property type="entry name" value="ClpP/crotonase"/>
    <property type="match status" value="1"/>
</dbReference>
<dbReference type="OrthoDB" id="5365311at2"/>
<dbReference type="PANTHER" id="PTHR11941:SF54">
    <property type="entry name" value="ENOYL-COA HYDRATASE, MITOCHONDRIAL"/>
    <property type="match status" value="1"/>
</dbReference>
<evidence type="ECO:0000256" key="3">
    <source>
        <dbReference type="RuleBase" id="RU003707"/>
    </source>
</evidence>
<accession>A0A5K7YJ90</accession>
<proteinExistence type="inferred from homology"/>
<dbReference type="InterPro" id="IPR014748">
    <property type="entry name" value="Enoyl-CoA_hydra_C"/>
</dbReference>
<sequence length="265" mass="28378">MSDTILQEMKSNGMLILTMNRPGAMNCMNMEMITTLKQVVEESNFDLSIRVIIITGAPPLAGKKASFSAGADLKERRSFSDDQVRRFITTVRGTMAAVENARVPVIAAINGYAFGGGSELALACDLRIAAADAMMGLTETRLAIIPGGGGTQRLPRIVGLAKAKELIYTARRIDARTALEIGLVNQVAESDKLMKAAQALAKEIADNGPVAVQQAKFALNYGSQCSLGVALPLESKAYEITIPTQDRLEALDAFAEKRKPVFTGK</sequence>
<dbReference type="CDD" id="cd06558">
    <property type="entry name" value="crotonase-like"/>
    <property type="match status" value="1"/>
</dbReference>
<dbReference type="PROSITE" id="PS00166">
    <property type="entry name" value="ENOYL_COA_HYDRATASE"/>
    <property type="match status" value="1"/>
</dbReference>
<evidence type="ECO:0000256" key="1">
    <source>
        <dbReference type="ARBA" id="ARBA00005254"/>
    </source>
</evidence>
<dbReference type="FunFam" id="3.90.226.10:FF:000009">
    <property type="entry name" value="Carnitinyl-CoA dehydratase"/>
    <property type="match status" value="1"/>
</dbReference>
<organism evidence="4 5">
    <name type="scientific">Desulfosarcina alkanivorans</name>
    <dbReference type="NCBI Taxonomy" id="571177"/>
    <lineage>
        <taxon>Bacteria</taxon>
        <taxon>Pseudomonadati</taxon>
        <taxon>Thermodesulfobacteriota</taxon>
        <taxon>Desulfobacteria</taxon>
        <taxon>Desulfobacterales</taxon>
        <taxon>Desulfosarcinaceae</taxon>
        <taxon>Desulfosarcina</taxon>
    </lineage>
</organism>
<dbReference type="PANTHER" id="PTHR11941">
    <property type="entry name" value="ENOYL-COA HYDRATASE-RELATED"/>
    <property type="match status" value="1"/>
</dbReference>
<dbReference type="Pfam" id="PF00378">
    <property type="entry name" value="ECH_1"/>
    <property type="match status" value="1"/>
</dbReference>
<gene>
    <name evidence="4" type="primary">yngF_1</name>
    <name evidence="4" type="ORF">DSCA_36620</name>
</gene>
<dbReference type="EMBL" id="AP021874">
    <property type="protein sequence ID" value="BBO69732.1"/>
    <property type="molecule type" value="Genomic_DNA"/>
</dbReference>
<protein>
    <submittedName>
        <fullName evidence="4">Putative enoyl-CoA hydratase/isomerase YngF</fullName>
    </submittedName>
</protein>
<evidence type="ECO:0000313" key="4">
    <source>
        <dbReference type="EMBL" id="BBO69732.1"/>
    </source>
</evidence>
<dbReference type="FunFam" id="1.10.12.10:FF:000001">
    <property type="entry name" value="Probable enoyl-CoA hydratase, mitochondrial"/>
    <property type="match status" value="1"/>
</dbReference>
<dbReference type="KEGG" id="dalk:DSCA_36620"/>
<dbReference type="InterPro" id="IPR018376">
    <property type="entry name" value="Enoyl-CoA_hyd/isom_CS"/>
</dbReference>
<dbReference type="AlphaFoldDB" id="A0A5K7YJ90"/>
<reference evidence="4 5" key="1">
    <citation type="submission" date="2019-11" db="EMBL/GenBank/DDBJ databases">
        <title>Comparative genomics of hydrocarbon-degrading Desulfosarcina strains.</title>
        <authorList>
            <person name="Watanabe M."/>
            <person name="Kojima H."/>
            <person name="Fukui M."/>
        </authorList>
    </citation>
    <scope>NUCLEOTIDE SEQUENCE [LARGE SCALE GENOMIC DNA]</scope>
    <source>
        <strain evidence="4 5">PL12</strain>
    </source>
</reference>
<dbReference type="GO" id="GO:0006635">
    <property type="term" value="P:fatty acid beta-oxidation"/>
    <property type="evidence" value="ECO:0007669"/>
    <property type="project" value="TreeGrafter"/>
</dbReference>
<dbReference type="Proteomes" id="UP000427906">
    <property type="component" value="Chromosome"/>
</dbReference>
<dbReference type="RefSeq" id="WP_155317743.1">
    <property type="nucleotide sequence ID" value="NZ_AP021874.1"/>
</dbReference>
<dbReference type="GO" id="GO:0016853">
    <property type="term" value="F:isomerase activity"/>
    <property type="evidence" value="ECO:0007669"/>
    <property type="project" value="UniProtKB-KW"/>
</dbReference>
<dbReference type="Gene3D" id="3.90.226.10">
    <property type="entry name" value="2-enoyl-CoA Hydratase, Chain A, domain 1"/>
    <property type="match status" value="1"/>
</dbReference>